<accession>A0A5C3F8F9</accession>
<protein>
    <submittedName>
        <fullName evidence="2">Uncharacterized protein</fullName>
    </submittedName>
</protein>
<feature type="compositionally biased region" description="Low complexity" evidence="1">
    <location>
        <begin position="571"/>
        <end position="617"/>
    </location>
</feature>
<dbReference type="EMBL" id="OOIP01000022">
    <property type="protein sequence ID" value="SPO40743.1"/>
    <property type="molecule type" value="Genomic_DNA"/>
</dbReference>
<feature type="compositionally biased region" description="Basic and acidic residues" evidence="1">
    <location>
        <begin position="100"/>
        <end position="109"/>
    </location>
</feature>
<dbReference type="AlphaFoldDB" id="A0A5C3F8F9"/>
<feature type="compositionally biased region" description="Low complexity" evidence="1">
    <location>
        <begin position="63"/>
        <end position="76"/>
    </location>
</feature>
<feature type="region of interest" description="Disordered" evidence="1">
    <location>
        <begin position="1"/>
        <end position="142"/>
    </location>
</feature>
<gene>
    <name evidence="2" type="ORF">PSFLO_06225</name>
</gene>
<feature type="region of interest" description="Disordered" evidence="1">
    <location>
        <begin position="190"/>
        <end position="210"/>
    </location>
</feature>
<feature type="compositionally biased region" description="Polar residues" evidence="1">
    <location>
        <begin position="1"/>
        <end position="10"/>
    </location>
</feature>
<name>A0A5C3F8F9_9BASI</name>
<dbReference type="OrthoDB" id="2555956at2759"/>
<feature type="region of interest" description="Disordered" evidence="1">
    <location>
        <begin position="234"/>
        <end position="314"/>
    </location>
</feature>
<feature type="compositionally biased region" description="Basic and acidic residues" evidence="1">
    <location>
        <begin position="190"/>
        <end position="205"/>
    </location>
</feature>
<proteinExistence type="predicted"/>
<evidence type="ECO:0000313" key="3">
    <source>
        <dbReference type="Proteomes" id="UP000323386"/>
    </source>
</evidence>
<dbReference type="Proteomes" id="UP000323386">
    <property type="component" value="Unassembled WGS sequence"/>
</dbReference>
<sequence>MDSEANSALDQSHLRPLLLPKGQQRHPSSPTRILFQEHDRRQRRPSFAATSSTVVSPARSTFDDSASVSTSATAVSPPILVDEYRDKQVEPPSSNMLGDYQEHSSKRESSLYLHATSGFPNPPPRSNSRLGDGAPPHHPDRSMIKLANRSTEKVHGSGQPHLLDPYRQMEGFRSRLRGEELVLRAEEYRRRLERSRSRDTDRRLSGEAAWDDQSAVDTLDWSANSTSLLRSVASTETYNTDEEDYRDNEALRTSSDDRTPRPPQLSHAPSAWNLRGKPVQRKPSRTSLQASTNVNATESSRGTGGDGDVDLSTSKTMSDDFEVSALRREVEQLRMALVQKALAEGNRKTSIEAQRPTVSVASSRAERESRMSTSVKPVPSDPLPPAPRVHHLDLRDDDGCAAVPAARDGYATQGPMSHPRDQGRARQYIDPYDVPAHHVYSSSPPDRYTQQELYGLYGHRPPPRHDYAAIDARLHRTASSQYRAYDSSRHHQGYAQGELHHHGGGARGAPVPPSYISAPPSTAWPDESVSQVGSEDARKVDELAKKVEVLEALLRAGSAPQSNDRGGGISQSMDQQRPQQQLHRQQGPQQRQQHEPQPQSTRISTSSSLAPSNASRSDVSGATSPFIYNATASGPAVSNLDLSSNSLAVPQGQQGKKKLTLSGMFKLSNASSPGEGAAEGPGVVEMKISTVSWSRKRTEKTQVPKAKLRQGPGRGRVYIAPAKT</sequence>
<organism evidence="2 3">
    <name type="scientific">Pseudozyma flocculosa</name>
    <dbReference type="NCBI Taxonomy" id="84751"/>
    <lineage>
        <taxon>Eukaryota</taxon>
        <taxon>Fungi</taxon>
        <taxon>Dikarya</taxon>
        <taxon>Basidiomycota</taxon>
        <taxon>Ustilaginomycotina</taxon>
        <taxon>Ustilaginomycetes</taxon>
        <taxon>Ustilaginales</taxon>
        <taxon>Ustilaginaceae</taxon>
        <taxon>Pseudozyma</taxon>
    </lineage>
</organism>
<keyword evidence="3" id="KW-1185">Reference proteome</keyword>
<feature type="compositionally biased region" description="Polar residues" evidence="1">
    <location>
        <begin position="285"/>
        <end position="301"/>
    </location>
</feature>
<evidence type="ECO:0000313" key="2">
    <source>
        <dbReference type="EMBL" id="SPO40743.1"/>
    </source>
</evidence>
<reference evidence="2 3" key="1">
    <citation type="submission" date="2018-03" db="EMBL/GenBank/DDBJ databases">
        <authorList>
            <person name="Guldener U."/>
        </authorList>
    </citation>
    <scope>NUCLEOTIDE SEQUENCE [LARGE SCALE GENOMIC DNA]</scope>
    <source>
        <strain evidence="2 3">DAOM196992</strain>
    </source>
</reference>
<feature type="region of interest" description="Disordered" evidence="1">
    <location>
        <begin position="555"/>
        <end position="619"/>
    </location>
</feature>
<feature type="region of interest" description="Disordered" evidence="1">
    <location>
        <begin position="480"/>
        <end position="536"/>
    </location>
</feature>
<evidence type="ECO:0000256" key="1">
    <source>
        <dbReference type="SAM" id="MobiDB-lite"/>
    </source>
</evidence>
<feature type="region of interest" description="Disordered" evidence="1">
    <location>
        <begin position="348"/>
        <end position="388"/>
    </location>
</feature>
<feature type="compositionally biased region" description="Basic and acidic residues" evidence="1">
    <location>
        <begin position="247"/>
        <end position="260"/>
    </location>
</feature>
<feature type="compositionally biased region" description="Polar residues" evidence="1">
    <location>
        <begin position="48"/>
        <end position="59"/>
    </location>
</feature>